<dbReference type="Proteomes" id="UP001151760">
    <property type="component" value="Unassembled WGS sequence"/>
</dbReference>
<feature type="coiled-coil region" evidence="1">
    <location>
        <begin position="423"/>
        <end position="450"/>
    </location>
</feature>
<reference evidence="2" key="1">
    <citation type="journal article" date="2022" name="Int. J. Mol. Sci.">
        <title>Draft Genome of Tanacetum Coccineum: Genomic Comparison of Closely Related Tanacetum-Family Plants.</title>
        <authorList>
            <person name="Yamashiro T."/>
            <person name="Shiraishi A."/>
            <person name="Nakayama K."/>
            <person name="Satake H."/>
        </authorList>
    </citation>
    <scope>NUCLEOTIDE SEQUENCE</scope>
</reference>
<keyword evidence="3" id="KW-1185">Reference proteome</keyword>
<keyword evidence="1" id="KW-0175">Coiled coil</keyword>
<sequence length="495" mass="55410">MNISWKKMGMFWNRISKSGLEVDRAKVEVIAKLPYPITFNLEIRDKKGAENVAADHLSRLENPHKNELEKQNITESFPLESLGKVEEVKEINVNDNVLNENENVVENNVLNNVNMLSDNTTPWFADLANYHAGVKVSQYQADTRDNGLSIVINIVLLFCVRLFAEYLSCSLQLNAVSGSVHSGVMMYRRDALSVAQVGEIGRGGVDWGLLGGDGPLEYVTKAMACVSVVASRYPSIKNQLRTSSNPINQATIQDGPVRNNAVGQGEMRALVSSVTTVKMLLVQETGENGQVLDEEQLAFLEDIEDLDAYDLDCDDVSTAKAVMMANLSSLSSDVLSEVPIIQAYQPELSNDYVQEMQYSEEPLIVESTDTEINSDSNIIPYSQYLLETQSAGLQDTNSSEQHDLLIMSLVEQMNLKADLDKHNQQTQVVNESLTAELERYKERIKQFEQRQNVDLSEREKLIDSQMDAMIRDRNAKFVSFQTEIETLKTASVKAY</sequence>
<accession>A0ABQ4YZL6</accession>
<protein>
    <submittedName>
        <fullName evidence="2">Uncharacterized protein</fullName>
    </submittedName>
</protein>
<evidence type="ECO:0000313" key="3">
    <source>
        <dbReference type="Proteomes" id="UP001151760"/>
    </source>
</evidence>
<evidence type="ECO:0000256" key="1">
    <source>
        <dbReference type="SAM" id="Coils"/>
    </source>
</evidence>
<proteinExistence type="predicted"/>
<dbReference type="EMBL" id="BQNB010010799">
    <property type="protein sequence ID" value="GJS82103.1"/>
    <property type="molecule type" value="Genomic_DNA"/>
</dbReference>
<reference evidence="2" key="2">
    <citation type="submission" date="2022-01" db="EMBL/GenBank/DDBJ databases">
        <authorList>
            <person name="Yamashiro T."/>
            <person name="Shiraishi A."/>
            <person name="Satake H."/>
            <person name="Nakayama K."/>
        </authorList>
    </citation>
    <scope>NUCLEOTIDE SEQUENCE</scope>
</reference>
<evidence type="ECO:0000313" key="2">
    <source>
        <dbReference type="EMBL" id="GJS82103.1"/>
    </source>
</evidence>
<gene>
    <name evidence="2" type="ORF">Tco_0748644</name>
</gene>
<organism evidence="2 3">
    <name type="scientific">Tanacetum coccineum</name>
    <dbReference type="NCBI Taxonomy" id="301880"/>
    <lineage>
        <taxon>Eukaryota</taxon>
        <taxon>Viridiplantae</taxon>
        <taxon>Streptophyta</taxon>
        <taxon>Embryophyta</taxon>
        <taxon>Tracheophyta</taxon>
        <taxon>Spermatophyta</taxon>
        <taxon>Magnoliopsida</taxon>
        <taxon>eudicotyledons</taxon>
        <taxon>Gunneridae</taxon>
        <taxon>Pentapetalae</taxon>
        <taxon>asterids</taxon>
        <taxon>campanulids</taxon>
        <taxon>Asterales</taxon>
        <taxon>Asteraceae</taxon>
        <taxon>Asteroideae</taxon>
        <taxon>Anthemideae</taxon>
        <taxon>Anthemidinae</taxon>
        <taxon>Tanacetum</taxon>
    </lineage>
</organism>
<name>A0ABQ4YZL6_9ASTR</name>
<comment type="caution">
    <text evidence="2">The sequence shown here is derived from an EMBL/GenBank/DDBJ whole genome shotgun (WGS) entry which is preliminary data.</text>
</comment>